<evidence type="ECO:0000313" key="2">
    <source>
        <dbReference type="Proteomes" id="UP001234297"/>
    </source>
</evidence>
<name>A0ACC2KMP9_PERAE</name>
<evidence type="ECO:0000313" key="1">
    <source>
        <dbReference type="EMBL" id="KAJ8622434.1"/>
    </source>
</evidence>
<keyword evidence="2" id="KW-1185">Reference proteome</keyword>
<gene>
    <name evidence="1" type="ORF">MRB53_030963</name>
</gene>
<proteinExistence type="predicted"/>
<accession>A0ACC2KMP9</accession>
<reference evidence="1 2" key="1">
    <citation type="journal article" date="2022" name="Hortic Res">
        <title>A haplotype resolved chromosomal level avocado genome allows analysis of novel avocado genes.</title>
        <authorList>
            <person name="Nath O."/>
            <person name="Fletcher S.J."/>
            <person name="Hayward A."/>
            <person name="Shaw L.M."/>
            <person name="Masouleh A.K."/>
            <person name="Furtado A."/>
            <person name="Henry R.J."/>
            <person name="Mitter N."/>
        </authorList>
    </citation>
    <scope>NUCLEOTIDE SEQUENCE [LARGE SCALE GENOMIC DNA]</scope>
    <source>
        <strain evidence="2">cv. Hass</strain>
    </source>
</reference>
<dbReference type="EMBL" id="CM056818">
    <property type="protein sequence ID" value="KAJ8622434.1"/>
    <property type="molecule type" value="Genomic_DNA"/>
</dbReference>
<comment type="caution">
    <text evidence="1">The sequence shown here is derived from an EMBL/GenBank/DDBJ whole genome shotgun (WGS) entry which is preliminary data.</text>
</comment>
<sequence>MSDNVSIKDVLSNTTPRESMDPQPSLWMAHWMQTSQNPLSQVHQHQTIHDEKREEDHDTEQGSKPLQIVKSRKAKRVDSDVSVGDISECNNKWKHRQGDFDIPSDVLQLAKGVPDTRKFEIRNNSLMNSKDFVSPGLNSTQLDLLSIGKLWRSSVHHEDFNASSFPYFRNESSEWRTFQKSGFNKKMEDMLSPSTYFSLCDRFRPQLDNKSKYGAADTEGVPGGLTKFSNTTHHLFVTKKADMNLSKGDQMTTESTVSAELKGNSFHKMLALHPGFCRYSEQEPNFRHVVKLADSEEKEDMNTAMTGLQNESTAETDSMPNDFHQSKNIPCGITSSLLHEDLLVGKGKEKSPVAAVSQSKEIGMRKDTAELPGMRGEELRVDLVADRCVDSRERSTSRTESLDVEHLLSHVEHPENSNSSQPCNPLYPEPSSRWVKRLRLSASDSHAFGTKCLKMGDVSSSDKVNKLLNRITSYGRTNSEPASHVCRGKGLKQFDKTSIVLRNMDSSGGLVKDRSDLSLSHSWIRRWCRNRETTTQARPAPQVACEPEDSKFSLEEIQKKQFPSIAAMALMGKAVTSFRPCEFRKKGGSLVVWNTDVVRLGLGGLEAQILFSMRPPLAVLAWKLKSYIVREDYLNAVTKEVIQQIFNNRCPVDPLLWSYEKDFITGLKGKICETGDKGETLE</sequence>
<organism evidence="1 2">
    <name type="scientific">Persea americana</name>
    <name type="common">Avocado</name>
    <dbReference type="NCBI Taxonomy" id="3435"/>
    <lineage>
        <taxon>Eukaryota</taxon>
        <taxon>Viridiplantae</taxon>
        <taxon>Streptophyta</taxon>
        <taxon>Embryophyta</taxon>
        <taxon>Tracheophyta</taxon>
        <taxon>Spermatophyta</taxon>
        <taxon>Magnoliopsida</taxon>
        <taxon>Magnoliidae</taxon>
        <taxon>Laurales</taxon>
        <taxon>Lauraceae</taxon>
        <taxon>Persea</taxon>
    </lineage>
</organism>
<protein>
    <submittedName>
        <fullName evidence="1">Uncharacterized protein</fullName>
    </submittedName>
</protein>
<dbReference type="Proteomes" id="UP001234297">
    <property type="component" value="Chromosome 10"/>
</dbReference>